<protein>
    <submittedName>
        <fullName evidence="8">UDP-2,3-diacylglucosamine hydrolase</fullName>
    </submittedName>
</protein>
<dbReference type="GO" id="GO:0009245">
    <property type="term" value="P:lipid A biosynthetic process"/>
    <property type="evidence" value="ECO:0007669"/>
    <property type="project" value="TreeGrafter"/>
</dbReference>
<reference evidence="8 9" key="1">
    <citation type="submission" date="2012-05" db="EMBL/GenBank/DDBJ databases">
        <title>The Genome Sequence of Sutterella wadsworthensis 2_1_59BFAA.</title>
        <authorList>
            <consortium name="The Broad Institute Genome Sequencing Platform"/>
            <person name="Earl A."/>
            <person name="Ward D."/>
            <person name="Feldgarden M."/>
            <person name="Gevers D."/>
            <person name="Daigneault M."/>
            <person name="Strauss J."/>
            <person name="Allen-Vercoe E."/>
            <person name="Walker B."/>
            <person name="Young S.K."/>
            <person name="Zeng Q."/>
            <person name="Gargeya S."/>
            <person name="Fitzgerald M."/>
            <person name="Haas B."/>
            <person name="Abouelleil A."/>
            <person name="Alvarado L."/>
            <person name="Arachchi H.M."/>
            <person name="Berlin A.M."/>
            <person name="Chapman S.B."/>
            <person name="Goldberg J."/>
            <person name="Griggs A."/>
            <person name="Gujja S."/>
            <person name="Hansen M."/>
            <person name="Howarth C."/>
            <person name="Imamovic A."/>
            <person name="Larimer J."/>
            <person name="McCowen C."/>
            <person name="Montmayeur A."/>
            <person name="Murphy C."/>
            <person name="Neiman D."/>
            <person name="Pearson M."/>
            <person name="Priest M."/>
            <person name="Roberts A."/>
            <person name="Saif S."/>
            <person name="Shea T."/>
            <person name="Sisk P."/>
            <person name="Sykes S."/>
            <person name="Wortman J."/>
            <person name="Nusbaum C."/>
            <person name="Birren B."/>
        </authorList>
    </citation>
    <scope>NUCLEOTIDE SEQUENCE [LARGE SCALE GENOMIC DNA]</scope>
    <source>
        <strain evidence="8 9">2_1_59BFAA</strain>
    </source>
</reference>
<accession>K1JFT8</accession>
<dbReference type="STRING" id="742823.HMPREF9465_01889"/>
<keyword evidence="5" id="KW-0472">Membrane</keyword>
<evidence type="ECO:0000256" key="5">
    <source>
        <dbReference type="ARBA" id="ARBA00023136"/>
    </source>
</evidence>
<sequence>MADKKVPALCGLKSVPELTNPVIISDVHLAANKPKTIMAFLRFMKNVAPRFAELVILGDLFDYWLGDDATPEADPIIAELKLYSSTGRRVLIMQGSHDALLGADFAEACGAELIADQIVIPVNGNPILFAYGDQWCVRDQVRQARRAVLRDPIWQENLLAQPAHERAAVIDEALRKCATENEAPKNPRDFDVIESAVAESARAAGVELVIHGHTHHPGAHVNAVIERWVLPDWEFDLTETSCRSGYITFMQGGRPQIQMM</sequence>
<evidence type="ECO:0000256" key="6">
    <source>
        <dbReference type="ARBA" id="ARBA00023211"/>
    </source>
</evidence>
<dbReference type="InterPro" id="IPR043461">
    <property type="entry name" value="LpxH-like"/>
</dbReference>
<keyword evidence="9" id="KW-1185">Reference proteome</keyword>
<evidence type="ECO:0000259" key="7">
    <source>
        <dbReference type="Pfam" id="PF00149"/>
    </source>
</evidence>
<keyword evidence="4 8" id="KW-0378">Hydrolase</keyword>
<dbReference type="SUPFAM" id="SSF56300">
    <property type="entry name" value="Metallo-dependent phosphatases"/>
    <property type="match status" value="1"/>
</dbReference>
<dbReference type="HOGENOM" id="CLU_074586_0_0_4"/>
<dbReference type="Gene3D" id="3.60.21.10">
    <property type="match status" value="1"/>
</dbReference>
<evidence type="ECO:0000256" key="3">
    <source>
        <dbReference type="ARBA" id="ARBA00022723"/>
    </source>
</evidence>
<dbReference type="Proteomes" id="UP000005835">
    <property type="component" value="Unassembled WGS sequence"/>
</dbReference>
<feature type="domain" description="Calcineurin-like phosphoesterase" evidence="7">
    <location>
        <begin position="22"/>
        <end position="217"/>
    </location>
</feature>
<evidence type="ECO:0000256" key="4">
    <source>
        <dbReference type="ARBA" id="ARBA00022801"/>
    </source>
</evidence>
<dbReference type="GO" id="GO:0008758">
    <property type="term" value="F:UDP-2,3-diacylglucosamine hydrolase activity"/>
    <property type="evidence" value="ECO:0007669"/>
    <property type="project" value="TreeGrafter"/>
</dbReference>
<dbReference type="RefSeq" id="WP_005436418.1">
    <property type="nucleotide sequence ID" value="NZ_JH815519.1"/>
</dbReference>
<dbReference type="InterPro" id="IPR004843">
    <property type="entry name" value="Calcineurin-like_PHP"/>
</dbReference>
<gene>
    <name evidence="8" type="ORF">HMPREF9465_01889</name>
</gene>
<dbReference type="PANTHER" id="PTHR34990">
    <property type="entry name" value="UDP-2,3-DIACYLGLUCOSAMINE HYDROLASE-RELATED"/>
    <property type="match status" value="1"/>
</dbReference>
<dbReference type="NCBIfam" id="NF003743">
    <property type="entry name" value="PRK05340.1"/>
    <property type="match status" value="1"/>
</dbReference>
<dbReference type="Pfam" id="PF00149">
    <property type="entry name" value="Metallophos"/>
    <property type="match status" value="1"/>
</dbReference>
<keyword evidence="2" id="KW-0997">Cell inner membrane</keyword>
<dbReference type="PANTHER" id="PTHR34990:SF1">
    <property type="entry name" value="UDP-2,3-DIACYLGLUCOSAMINE HYDROLASE"/>
    <property type="match status" value="1"/>
</dbReference>
<comment type="caution">
    <text evidence="8">The sequence shown here is derived from an EMBL/GenBank/DDBJ whole genome shotgun (WGS) entry which is preliminary data.</text>
</comment>
<dbReference type="AlphaFoldDB" id="K1JFT8"/>
<dbReference type="InterPro" id="IPR029052">
    <property type="entry name" value="Metallo-depent_PP-like"/>
</dbReference>
<keyword evidence="6" id="KW-0464">Manganese</keyword>
<dbReference type="CDD" id="cd07398">
    <property type="entry name" value="MPP_YbbF-LpxH"/>
    <property type="match status" value="1"/>
</dbReference>
<keyword evidence="3" id="KW-0479">Metal-binding</keyword>
<keyword evidence="1" id="KW-1003">Cell membrane</keyword>
<dbReference type="GO" id="GO:0016020">
    <property type="term" value="C:membrane"/>
    <property type="evidence" value="ECO:0007669"/>
    <property type="project" value="GOC"/>
</dbReference>
<proteinExistence type="predicted"/>
<name>K1JFT8_9BURK</name>
<dbReference type="OrthoDB" id="9783283at2"/>
<dbReference type="PATRIC" id="fig|742823.3.peg.1882"/>
<evidence type="ECO:0000313" key="9">
    <source>
        <dbReference type="Proteomes" id="UP000005835"/>
    </source>
</evidence>
<evidence type="ECO:0000256" key="2">
    <source>
        <dbReference type="ARBA" id="ARBA00022519"/>
    </source>
</evidence>
<dbReference type="GO" id="GO:0046872">
    <property type="term" value="F:metal ion binding"/>
    <property type="evidence" value="ECO:0007669"/>
    <property type="project" value="UniProtKB-KW"/>
</dbReference>
<organism evidence="8 9">
    <name type="scientific">Sutterella wadsworthensis 2_1_59BFAA</name>
    <dbReference type="NCBI Taxonomy" id="742823"/>
    <lineage>
        <taxon>Bacteria</taxon>
        <taxon>Pseudomonadati</taxon>
        <taxon>Pseudomonadota</taxon>
        <taxon>Betaproteobacteria</taxon>
        <taxon>Burkholderiales</taxon>
        <taxon>Sutterellaceae</taxon>
        <taxon>Sutterella</taxon>
    </lineage>
</organism>
<evidence type="ECO:0000256" key="1">
    <source>
        <dbReference type="ARBA" id="ARBA00022475"/>
    </source>
</evidence>
<dbReference type="eggNOG" id="COG2908">
    <property type="taxonomic scope" value="Bacteria"/>
</dbReference>
<dbReference type="EMBL" id="ADMG01000041">
    <property type="protein sequence ID" value="EKB30475.1"/>
    <property type="molecule type" value="Genomic_DNA"/>
</dbReference>
<evidence type="ECO:0000313" key="8">
    <source>
        <dbReference type="EMBL" id="EKB30475.1"/>
    </source>
</evidence>